<dbReference type="PANTHER" id="PTHR46719:SF7">
    <property type="entry name" value="RING-H2 FINGER PROTEIN ATL71-RELATED"/>
    <property type="match status" value="1"/>
</dbReference>
<evidence type="ECO:0000313" key="5">
    <source>
        <dbReference type="Proteomes" id="UP000775213"/>
    </source>
</evidence>
<protein>
    <recommendedName>
        <fullName evidence="3">RING-type domain-containing protein</fullName>
    </recommendedName>
</protein>
<dbReference type="Gene3D" id="3.30.40.10">
    <property type="entry name" value="Zinc/RING finger domain, C3HC4 (zinc finger)"/>
    <property type="match status" value="1"/>
</dbReference>
<dbReference type="Pfam" id="PF13639">
    <property type="entry name" value="zf-RING_2"/>
    <property type="match status" value="1"/>
</dbReference>
<feature type="transmembrane region" description="Helical" evidence="2">
    <location>
        <begin position="37"/>
        <end position="59"/>
    </location>
</feature>
<evidence type="ECO:0000313" key="4">
    <source>
        <dbReference type="EMBL" id="KAH0460371.1"/>
    </source>
</evidence>
<name>A0AAV7GWG3_DENCH</name>
<keyword evidence="1" id="KW-0863">Zinc-finger</keyword>
<keyword evidence="1" id="KW-0479">Metal-binding</keyword>
<keyword evidence="1" id="KW-0862">Zinc</keyword>
<dbReference type="PANTHER" id="PTHR46719">
    <property type="entry name" value="TRANSCRIPTION FACTOR C2H2 FAMILY-RELATED"/>
    <property type="match status" value="1"/>
</dbReference>
<keyword evidence="2" id="KW-1133">Transmembrane helix</keyword>
<evidence type="ECO:0000256" key="1">
    <source>
        <dbReference type="PROSITE-ProRule" id="PRU00175"/>
    </source>
</evidence>
<proteinExistence type="predicted"/>
<dbReference type="InterPro" id="IPR045899">
    <property type="entry name" value="ATL71-like"/>
</dbReference>
<dbReference type="InterPro" id="IPR013083">
    <property type="entry name" value="Znf_RING/FYVE/PHD"/>
</dbReference>
<reference evidence="4 5" key="1">
    <citation type="journal article" date="2021" name="Hortic Res">
        <title>Chromosome-scale assembly of the Dendrobium chrysotoxum genome enhances the understanding of orchid evolution.</title>
        <authorList>
            <person name="Zhang Y."/>
            <person name="Zhang G.Q."/>
            <person name="Zhang D."/>
            <person name="Liu X.D."/>
            <person name="Xu X.Y."/>
            <person name="Sun W.H."/>
            <person name="Yu X."/>
            <person name="Zhu X."/>
            <person name="Wang Z.W."/>
            <person name="Zhao X."/>
            <person name="Zhong W.Y."/>
            <person name="Chen H."/>
            <person name="Yin W.L."/>
            <person name="Huang T."/>
            <person name="Niu S.C."/>
            <person name="Liu Z.J."/>
        </authorList>
    </citation>
    <scope>NUCLEOTIDE SEQUENCE [LARGE SCALE GENOMIC DNA]</scope>
    <source>
        <strain evidence="4">Lindl</strain>
    </source>
</reference>
<dbReference type="EMBL" id="JAGFBR010000010">
    <property type="protein sequence ID" value="KAH0460371.1"/>
    <property type="molecule type" value="Genomic_DNA"/>
</dbReference>
<feature type="domain" description="RING-type" evidence="3">
    <location>
        <begin position="95"/>
        <end position="142"/>
    </location>
</feature>
<sequence>MIRGFNTGHPIEHSDPAPDLLYIYGALKEMSYVDPSYITAMTIVVLFLIIIIAIILYLFRLRSTAPPLLQLTLGTYSNYAEVIRQGPRAASSDCCILCLTDYEEEEEREDNPLRLLPDCGHVFHARCVDTWLQQHPTCPMCRSSVRLG</sequence>
<keyword evidence="5" id="KW-1185">Reference proteome</keyword>
<dbReference type="GO" id="GO:0008270">
    <property type="term" value="F:zinc ion binding"/>
    <property type="evidence" value="ECO:0007669"/>
    <property type="project" value="UniProtKB-KW"/>
</dbReference>
<evidence type="ECO:0000256" key="2">
    <source>
        <dbReference type="SAM" id="Phobius"/>
    </source>
</evidence>
<dbReference type="AlphaFoldDB" id="A0AAV7GWG3"/>
<dbReference type="SMART" id="SM00184">
    <property type="entry name" value="RING"/>
    <property type="match status" value="1"/>
</dbReference>
<evidence type="ECO:0000259" key="3">
    <source>
        <dbReference type="PROSITE" id="PS50089"/>
    </source>
</evidence>
<dbReference type="InterPro" id="IPR001841">
    <property type="entry name" value="Znf_RING"/>
</dbReference>
<accession>A0AAV7GWG3</accession>
<comment type="caution">
    <text evidence="4">The sequence shown here is derived from an EMBL/GenBank/DDBJ whole genome shotgun (WGS) entry which is preliminary data.</text>
</comment>
<dbReference type="PROSITE" id="PS50089">
    <property type="entry name" value="ZF_RING_2"/>
    <property type="match status" value="1"/>
</dbReference>
<keyword evidence="2" id="KW-0812">Transmembrane</keyword>
<keyword evidence="2" id="KW-0472">Membrane</keyword>
<organism evidence="4 5">
    <name type="scientific">Dendrobium chrysotoxum</name>
    <name type="common">Orchid</name>
    <dbReference type="NCBI Taxonomy" id="161865"/>
    <lineage>
        <taxon>Eukaryota</taxon>
        <taxon>Viridiplantae</taxon>
        <taxon>Streptophyta</taxon>
        <taxon>Embryophyta</taxon>
        <taxon>Tracheophyta</taxon>
        <taxon>Spermatophyta</taxon>
        <taxon>Magnoliopsida</taxon>
        <taxon>Liliopsida</taxon>
        <taxon>Asparagales</taxon>
        <taxon>Orchidaceae</taxon>
        <taxon>Epidendroideae</taxon>
        <taxon>Malaxideae</taxon>
        <taxon>Dendrobiinae</taxon>
        <taxon>Dendrobium</taxon>
    </lineage>
</organism>
<dbReference type="Proteomes" id="UP000775213">
    <property type="component" value="Unassembled WGS sequence"/>
</dbReference>
<gene>
    <name evidence="4" type="ORF">IEQ34_011034</name>
</gene>
<dbReference type="SUPFAM" id="SSF57850">
    <property type="entry name" value="RING/U-box"/>
    <property type="match status" value="1"/>
</dbReference>